<dbReference type="SUPFAM" id="SSF53335">
    <property type="entry name" value="S-adenosyl-L-methionine-dependent methyltransferases"/>
    <property type="match status" value="1"/>
</dbReference>
<dbReference type="Proteomes" id="UP000276417">
    <property type="component" value="Chromosome 1"/>
</dbReference>
<protein>
    <submittedName>
        <fullName evidence="2">Class I SAM-dependent methyltransferase</fullName>
    </submittedName>
</protein>
<dbReference type="InterPro" id="IPR013216">
    <property type="entry name" value="Methyltransf_11"/>
</dbReference>
<organism evidence="2 3">
    <name type="scientific">Deinococcus psychrotolerans</name>
    <dbReference type="NCBI Taxonomy" id="2489213"/>
    <lineage>
        <taxon>Bacteria</taxon>
        <taxon>Thermotogati</taxon>
        <taxon>Deinococcota</taxon>
        <taxon>Deinococci</taxon>
        <taxon>Deinococcales</taxon>
        <taxon>Deinococcaceae</taxon>
        <taxon>Deinococcus</taxon>
    </lineage>
</organism>
<dbReference type="GO" id="GO:0032259">
    <property type="term" value="P:methylation"/>
    <property type="evidence" value="ECO:0007669"/>
    <property type="project" value="UniProtKB-KW"/>
</dbReference>
<evidence type="ECO:0000259" key="1">
    <source>
        <dbReference type="Pfam" id="PF08241"/>
    </source>
</evidence>
<keyword evidence="2" id="KW-0489">Methyltransferase</keyword>
<keyword evidence="2" id="KW-0808">Transferase</keyword>
<keyword evidence="3" id="KW-1185">Reference proteome</keyword>
<dbReference type="GO" id="GO:0008757">
    <property type="term" value="F:S-adenosylmethionine-dependent methyltransferase activity"/>
    <property type="evidence" value="ECO:0007669"/>
    <property type="project" value="InterPro"/>
</dbReference>
<evidence type="ECO:0000313" key="2">
    <source>
        <dbReference type="EMBL" id="AZI43713.1"/>
    </source>
</evidence>
<dbReference type="KEGG" id="dph:EHF33_01650"/>
<proteinExistence type="predicted"/>
<reference evidence="2 3" key="1">
    <citation type="submission" date="2018-11" db="EMBL/GenBank/DDBJ databases">
        <title>Deinococcus shelandsis sp. nov., isolated from South Shetland Islands soil of Antarctica.</title>
        <authorList>
            <person name="Tian J."/>
        </authorList>
    </citation>
    <scope>NUCLEOTIDE SEQUENCE [LARGE SCALE GENOMIC DNA]</scope>
    <source>
        <strain evidence="2 3">S14-83T</strain>
    </source>
</reference>
<accession>A0A3G8YFF9</accession>
<dbReference type="Gene3D" id="3.40.50.150">
    <property type="entry name" value="Vaccinia Virus protein VP39"/>
    <property type="match status" value="1"/>
</dbReference>
<dbReference type="OrthoDB" id="70290at2"/>
<dbReference type="Pfam" id="PF08241">
    <property type="entry name" value="Methyltransf_11"/>
    <property type="match status" value="1"/>
</dbReference>
<dbReference type="InterPro" id="IPR029063">
    <property type="entry name" value="SAM-dependent_MTases_sf"/>
</dbReference>
<gene>
    <name evidence="2" type="ORF">EHF33_01650</name>
</gene>
<sequence length="79" mass="8439">MLDIGAGEGQLLERLRQRGHSGLLISLDPVQRPGQVAGHAENLPFPSAQFDAALLIRVLLHVPAPARALAEAWRVLDAG</sequence>
<dbReference type="AlphaFoldDB" id="A0A3G8YFF9"/>
<feature type="domain" description="Methyltransferase type 11" evidence="1">
    <location>
        <begin position="2"/>
        <end position="78"/>
    </location>
</feature>
<name>A0A3G8YFF9_9DEIO</name>
<evidence type="ECO:0000313" key="3">
    <source>
        <dbReference type="Proteomes" id="UP000276417"/>
    </source>
</evidence>
<dbReference type="EMBL" id="CP034183">
    <property type="protein sequence ID" value="AZI43713.1"/>
    <property type="molecule type" value="Genomic_DNA"/>
</dbReference>